<gene>
    <name evidence="3" type="primary">LOC107597873</name>
</gene>
<dbReference type="PROSITE" id="PS50005">
    <property type="entry name" value="TPR"/>
    <property type="match status" value="1"/>
</dbReference>
<proteinExistence type="predicted"/>
<keyword evidence="4" id="KW-1185">Reference proteome</keyword>
<dbReference type="SUPFAM" id="SSF48452">
    <property type="entry name" value="TPR-like"/>
    <property type="match status" value="3"/>
</dbReference>
<dbReference type="Proteomes" id="UP000472262">
    <property type="component" value="Unassembled WGS sequence"/>
</dbReference>
<dbReference type="Pfam" id="PF13424">
    <property type="entry name" value="TPR_12"/>
    <property type="match status" value="1"/>
</dbReference>
<dbReference type="Ensembl" id="ENSSGRT00000079510.1">
    <property type="protein sequence ID" value="ENSSGRP00000074689.1"/>
    <property type="gene ID" value="ENSSGRG00000037921.1"/>
</dbReference>
<protein>
    <submittedName>
        <fullName evidence="3">SH3 domain and tetratricopeptide repeat-containing protein 1-like</fullName>
    </submittedName>
</protein>
<evidence type="ECO:0000313" key="4">
    <source>
        <dbReference type="Proteomes" id="UP000472262"/>
    </source>
</evidence>
<evidence type="ECO:0000313" key="3">
    <source>
        <dbReference type="Ensembl" id="ENSSGRP00000074689.1"/>
    </source>
</evidence>
<accession>A0A672QFK3</accession>
<sequence>MSAAVRRNSSKTGNGVESDPDGIRTIRRELSTECTHNEWDNIMESSSRGRDAVEQHEHVGCSGRYNVNYKLFPVAVLAMQLAMVEGPDRLPADEGTQEVLCRKLCVLEADLSGVVTLISELSAHFVSINSEERTIFITFKTLEEIWKFSTYHKMGFLGQCMENLLMNQEFWLISLDQHSGIEISIKEETLNLMYKGFLMQEGSFFGCCTANQMFDSSTSGSDLYLEKGDIALFEPPFLGSGWTVLSLADGARGTKPKPALEPVIPFHEYVSPYEFHMNLLTKSTELRTMDFFFYFPRWFLKSCPEKEYDADGPDELSFQAGERIIILGLLVACFDWFMGKLERTGDIGLVKTKLVKTTSSFSEQIATLDQDKIKEDTIALLKKICQSDVGTNYKLGKAHRNLNIHILAFMFYLPLQRYLCYEQHLSKKKKKKKKKGAFLTDHRGRITGTNSKQQMKKEADDTEWSREIPRFSVCLEQDNSSPDVHHAMLSFLSSRDHQPEFLLLYRAYPEFLISHFEGHSDEEEIVAYLGVARELARKKHVSWAQSRICFLLGQLCAGRSKFSQARVYYEEALNVPRDCFTDMFLLSAIYSNLALIYLTQKNHEKCVRFSERLSALLMAVPDCFFGCEDPEVFKYVLKKAVLAKNQPAEARACFLLAKLHLKLKDGMSAIPFIERLLILADEVPDACDETLSQVFLVLARLYSDQRLLRLAESCAKRASLQVGATVSHCLCSISLLLENASELYGVAVPTQVAPYLTRAAALVSPSMEPVLGHIHALCLSWLFHIHGMPDRAVRYMSTVLDHSGVSSVGQSDTTAALLWLAWLYICNQQPGTALEVLDAVLSSLPEHCTTQLEGVVYNMRAISYRHSVDIRQATESYRAAIEICEEFEDRRNWAISLANFGFMCLQIKAKRLAEEYLTQSVELFSELEDEEHELSFILVLLDLGKHFVSQGNHESGKLYYEWALLSAMFISHIDSQLQATRHLCQLYEEVCPDEAQCIIYNEHQLNLLQRIGDKSLEGEILEKISQLYLNLATKKANRAALDYTKRSLGIFIDLGRKRKEAHAWLKAGKIYHILQQTELVDLYVQVAQDMALSTGDTLFTLEMLEAAGDVFFNSSQDREKAICFYRDRALPIAVKTSSVRSQLRLCNKLSELLLQLGQCSEAIEYARTALDISLSLADDLNERVAFHRLATLYHCLGQFEMAEHHFLKALSLCPSPLQYDEEALYYVRVYKTLGDIVFYDVKDPFDAAGYYHLALAAAMDLGNKRSQLELCTQLATIYHNCLMDRELSLFFYQRARAFANDLHIRRINLAPDYSFRTTAQYKNTITGATR</sequence>
<dbReference type="FunCoup" id="A0A672QFK3">
    <property type="interactions" value="1686"/>
</dbReference>
<feature type="region of interest" description="Disordered" evidence="2">
    <location>
        <begin position="1"/>
        <end position="23"/>
    </location>
</feature>
<dbReference type="InParanoid" id="A0A672QFK3"/>
<dbReference type="Gene3D" id="1.25.40.10">
    <property type="entry name" value="Tetratricopeptide repeat domain"/>
    <property type="match status" value="3"/>
</dbReference>
<feature type="repeat" description="TPR" evidence="1">
    <location>
        <begin position="1183"/>
        <end position="1216"/>
    </location>
</feature>
<name>A0A672QFK3_SINGR</name>
<dbReference type="InterPro" id="IPR042772">
    <property type="entry name" value="SH3TC1/SH3TC2"/>
</dbReference>
<reference evidence="3" key="1">
    <citation type="submission" date="2025-08" db="UniProtKB">
        <authorList>
            <consortium name="Ensembl"/>
        </authorList>
    </citation>
    <scope>IDENTIFICATION</scope>
</reference>
<dbReference type="InterPro" id="IPR019734">
    <property type="entry name" value="TPR_rpt"/>
</dbReference>
<dbReference type="InterPro" id="IPR036028">
    <property type="entry name" value="SH3-like_dom_sf"/>
</dbReference>
<dbReference type="PANTHER" id="PTHR22647:SF3">
    <property type="entry name" value="SH3 DOMAIN AND TETRATRICOPEPTIDE REPEAT-CONTAINING PROTEIN 1"/>
    <property type="match status" value="1"/>
</dbReference>
<keyword evidence="1" id="KW-0802">TPR repeat</keyword>
<evidence type="ECO:0000256" key="1">
    <source>
        <dbReference type="PROSITE-ProRule" id="PRU00339"/>
    </source>
</evidence>
<dbReference type="PANTHER" id="PTHR22647">
    <property type="entry name" value="SH3 DOMAIN AND TETRATRICOPEPTIDE REPEATS CONTAINING PROTEIN"/>
    <property type="match status" value="1"/>
</dbReference>
<evidence type="ECO:0000256" key="2">
    <source>
        <dbReference type="SAM" id="MobiDB-lite"/>
    </source>
</evidence>
<dbReference type="Gene3D" id="2.30.30.40">
    <property type="entry name" value="SH3 Domains"/>
    <property type="match status" value="1"/>
</dbReference>
<organism evidence="3 4">
    <name type="scientific">Sinocyclocheilus grahami</name>
    <name type="common">Dianchi golden-line fish</name>
    <name type="synonym">Barbus grahami</name>
    <dbReference type="NCBI Taxonomy" id="75366"/>
    <lineage>
        <taxon>Eukaryota</taxon>
        <taxon>Metazoa</taxon>
        <taxon>Chordata</taxon>
        <taxon>Craniata</taxon>
        <taxon>Vertebrata</taxon>
        <taxon>Euteleostomi</taxon>
        <taxon>Actinopterygii</taxon>
        <taxon>Neopterygii</taxon>
        <taxon>Teleostei</taxon>
        <taxon>Ostariophysi</taxon>
        <taxon>Cypriniformes</taxon>
        <taxon>Cyprinidae</taxon>
        <taxon>Cyprininae</taxon>
        <taxon>Sinocyclocheilus</taxon>
    </lineage>
</organism>
<dbReference type="InterPro" id="IPR011990">
    <property type="entry name" value="TPR-like_helical_dom_sf"/>
</dbReference>
<dbReference type="SMART" id="SM00028">
    <property type="entry name" value="TPR"/>
    <property type="match status" value="8"/>
</dbReference>
<reference evidence="3" key="2">
    <citation type="submission" date="2025-09" db="UniProtKB">
        <authorList>
            <consortium name="Ensembl"/>
        </authorList>
    </citation>
    <scope>IDENTIFICATION</scope>
</reference>
<dbReference type="SUPFAM" id="SSF50044">
    <property type="entry name" value="SH3-domain"/>
    <property type="match status" value="1"/>
</dbReference>
<dbReference type="OMA" id="FTNEQQG"/>